<evidence type="ECO:0000313" key="2">
    <source>
        <dbReference type="EMBL" id="MDB9442325.1"/>
    </source>
</evidence>
<dbReference type="Gene3D" id="1.10.30.50">
    <property type="match status" value="1"/>
</dbReference>
<organism evidence="2 3">
    <name type="scientific">Sphaerospermopsis kisseleviana CS-549</name>
    <dbReference type="NCBI Taxonomy" id="3021783"/>
    <lineage>
        <taxon>Bacteria</taxon>
        <taxon>Bacillati</taxon>
        <taxon>Cyanobacteriota</taxon>
        <taxon>Cyanophyceae</taxon>
        <taxon>Nostocales</taxon>
        <taxon>Aphanizomenonaceae</taxon>
        <taxon>Sphaerospermopsis</taxon>
        <taxon>Sphaerospermopsis kisseleviana</taxon>
    </lineage>
</organism>
<protein>
    <submittedName>
        <fullName evidence="2">HNH endonuclease</fullName>
    </submittedName>
</protein>
<feature type="domain" description="HNH" evidence="1">
    <location>
        <begin position="163"/>
        <end position="199"/>
    </location>
</feature>
<dbReference type="Pfam" id="PF01844">
    <property type="entry name" value="HNH"/>
    <property type="match status" value="1"/>
</dbReference>
<dbReference type="EMBL" id="JAQMTI010000158">
    <property type="protein sequence ID" value="MDB9442325.1"/>
    <property type="molecule type" value="Genomic_DNA"/>
</dbReference>
<gene>
    <name evidence="2" type="ORF">PN497_13275</name>
</gene>
<proteinExistence type="predicted"/>
<evidence type="ECO:0000259" key="1">
    <source>
        <dbReference type="Pfam" id="PF01844"/>
    </source>
</evidence>
<dbReference type="InterPro" id="IPR002711">
    <property type="entry name" value="HNH"/>
</dbReference>
<dbReference type="GO" id="GO:0004519">
    <property type="term" value="F:endonuclease activity"/>
    <property type="evidence" value="ECO:0007669"/>
    <property type="project" value="UniProtKB-KW"/>
</dbReference>
<keyword evidence="2" id="KW-0255">Endonuclease</keyword>
<name>A0ABT4ZSD3_9CYAN</name>
<dbReference type="Proteomes" id="UP001211711">
    <property type="component" value="Unassembled WGS sequence"/>
</dbReference>
<reference evidence="2 3" key="1">
    <citation type="submission" date="2023-01" db="EMBL/GenBank/DDBJ databases">
        <title>Genomes from the Australian National Cyanobacteria Reference Collection.</title>
        <authorList>
            <person name="Willis A."/>
            <person name="Lee E.M.F."/>
        </authorList>
    </citation>
    <scope>NUCLEOTIDE SEQUENCE [LARGE SCALE GENOMIC DNA]</scope>
    <source>
        <strain evidence="2 3">CS-549</strain>
    </source>
</reference>
<sequence length="281" mass="32419">MDGINPGQQLRDLLKTIYPLDSESIVITEDNSFVSRIDFGLVAGGNFMKLVYDSSINYLLRRLINTADYLRRKYDSDMFPPEKFLIELRRFLTENTNIQQDKIEQILSLLILCLDAKNKKLKNSKKQRIFNQAKSNNQLCCYICGNSLEEIIEENKTVKDLEIKEKSQVEHIWPRAMGGSSEEFNLKLSCPYCNKVKKNYIDAADFHYEQMCLVSDKNDQSFSTEFVKDYRIAISAKSNYSCSVCGKPALTVGPLKFGRVNPNDSWHFLNIEVYCNEHSPE</sequence>
<comment type="caution">
    <text evidence="2">The sequence shown here is derived from an EMBL/GenBank/DDBJ whole genome shotgun (WGS) entry which is preliminary data.</text>
</comment>
<evidence type="ECO:0000313" key="3">
    <source>
        <dbReference type="Proteomes" id="UP001211711"/>
    </source>
</evidence>
<keyword evidence="2" id="KW-0540">Nuclease</keyword>
<dbReference type="CDD" id="cd00085">
    <property type="entry name" value="HNHc"/>
    <property type="match status" value="1"/>
</dbReference>
<keyword evidence="3" id="KW-1185">Reference proteome</keyword>
<dbReference type="InterPro" id="IPR003615">
    <property type="entry name" value="HNH_nuc"/>
</dbReference>
<keyword evidence="2" id="KW-0378">Hydrolase</keyword>
<dbReference type="RefSeq" id="WP_096567847.1">
    <property type="nucleotide sequence ID" value="NZ_JAQMTI010000158.1"/>
</dbReference>
<accession>A0ABT4ZSD3</accession>